<dbReference type="InterPro" id="IPR050109">
    <property type="entry name" value="HTH-type_TetR-like_transc_reg"/>
</dbReference>
<dbReference type="Pfam" id="PF00440">
    <property type="entry name" value="TetR_N"/>
    <property type="match status" value="1"/>
</dbReference>
<dbReference type="PROSITE" id="PS01081">
    <property type="entry name" value="HTH_TETR_1"/>
    <property type="match status" value="1"/>
</dbReference>
<dbReference type="Proteomes" id="UP000032748">
    <property type="component" value="Chromosome"/>
</dbReference>
<name>A0A0D5Y0L9_9PSED</name>
<evidence type="ECO:0000313" key="7">
    <source>
        <dbReference type="Proteomes" id="UP000032748"/>
    </source>
</evidence>
<keyword evidence="2 4" id="KW-0238">DNA-binding</keyword>
<dbReference type="EMBL" id="CP011110">
    <property type="protein sequence ID" value="AKA24873.1"/>
    <property type="molecule type" value="Genomic_DNA"/>
</dbReference>
<dbReference type="Pfam" id="PF08362">
    <property type="entry name" value="TetR_C_3"/>
    <property type="match status" value="1"/>
</dbReference>
<keyword evidence="3" id="KW-0804">Transcription</keyword>
<dbReference type="Gene3D" id="1.10.357.10">
    <property type="entry name" value="Tetracycline Repressor, domain 2"/>
    <property type="match status" value="1"/>
</dbReference>
<dbReference type="InterPro" id="IPR001647">
    <property type="entry name" value="HTH_TetR"/>
</dbReference>
<feature type="domain" description="HTH tetR-type" evidence="5">
    <location>
        <begin position="13"/>
        <end position="73"/>
    </location>
</feature>
<gene>
    <name evidence="6" type="ORF">PCL1606_34220</name>
</gene>
<evidence type="ECO:0000313" key="6">
    <source>
        <dbReference type="EMBL" id="AKA24873.1"/>
    </source>
</evidence>
<dbReference type="InterPro" id="IPR036271">
    <property type="entry name" value="Tet_transcr_reg_TetR-rel_C_sf"/>
</dbReference>
<dbReference type="InterPro" id="IPR023772">
    <property type="entry name" value="DNA-bd_HTH_TetR-type_CS"/>
</dbReference>
<dbReference type="InterPro" id="IPR009057">
    <property type="entry name" value="Homeodomain-like_sf"/>
</dbReference>
<evidence type="ECO:0000256" key="2">
    <source>
        <dbReference type="ARBA" id="ARBA00023125"/>
    </source>
</evidence>
<dbReference type="InterPro" id="IPR013573">
    <property type="entry name" value="Tscrpt_reg_YcdC_C"/>
</dbReference>
<organism evidence="6 7">
    <name type="scientific">Pseudomonas chlororaphis</name>
    <dbReference type="NCBI Taxonomy" id="587753"/>
    <lineage>
        <taxon>Bacteria</taxon>
        <taxon>Pseudomonadati</taxon>
        <taxon>Pseudomonadota</taxon>
        <taxon>Gammaproteobacteria</taxon>
        <taxon>Pseudomonadales</taxon>
        <taxon>Pseudomonadaceae</taxon>
        <taxon>Pseudomonas</taxon>
    </lineage>
</organism>
<dbReference type="RefSeq" id="WP_045883588.1">
    <property type="nucleotide sequence ID" value="NZ_CP011110.1"/>
</dbReference>
<proteinExistence type="predicted"/>
<dbReference type="OrthoDB" id="9151800at2"/>
<evidence type="ECO:0000256" key="1">
    <source>
        <dbReference type="ARBA" id="ARBA00023015"/>
    </source>
</evidence>
<keyword evidence="1" id="KW-0805">Transcription regulation</keyword>
<feature type="DNA-binding region" description="H-T-H motif" evidence="4">
    <location>
        <begin position="36"/>
        <end position="55"/>
    </location>
</feature>
<sequence length="207" mass="23728">MNTPRVAKQERSEQTRTEILQTALDLFAARGFAAVSLRDIADRVGVNHAMIRYHFGGKEQLWRESAAYLFERLEQEIPPPDLARDPSPIDALKRYIRAYVHYCARHPEHARLIVQESIEGSDRLQWLAEHYIRPNHARTLGFLENVELPAGIAGLDPVMMLYMVVAIAQMPYLVTAELRFVHERDALLPEAIEAHAEAVMKFIFRDA</sequence>
<accession>A0A0D5Y0L9</accession>
<dbReference type="PRINTS" id="PR00455">
    <property type="entry name" value="HTHTETR"/>
</dbReference>
<protein>
    <submittedName>
        <fullName evidence="6">TetR family transcriptional regulator</fullName>
    </submittedName>
</protein>
<dbReference type="PROSITE" id="PS50977">
    <property type="entry name" value="HTH_TETR_2"/>
    <property type="match status" value="1"/>
</dbReference>
<evidence type="ECO:0000256" key="3">
    <source>
        <dbReference type="ARBA" id="ARBA00023163"/>
    </source>
</evidence>
<dbReference type="PATRIC" id="fig|587753.10.peg.3409"/>
<evidence type="ECO:0000259" key="5">
    <source>
        <dbReference type="PROSITE" id="PS50977"/>
    </source>
</evidence>
<reference evidence="6 7" key="1">
    <citation type="journal article" date="2015" name="Mol. Plant Microbe Interact.">
        <title>Comparative Genomic Analysis of Pseudomonas chlororaphis PCL1606 Reveals New Insight into Antifungal Compounds Involved in Biocontrol.</title>
        <authorList>
            <person name="Calderon C.E."/>
            <person name="Ramos C."/>
            <person name="de Vicente A."/>
            <person name="Cazorla F.M."/>
        </authorList>
    </citation>
    <scope>NUCLEOTIDE SEQUENCE [LARGE SCALE GENOMIC DNA]</scope>
    <source>
        <strain evidence="6 7">PCL1606</strain>
    </source>
</reference>
<dbReference type="GO" id="GO:0000976">
    <property type="term" value="F:transcription cis-regulatory region binding"/>
    <property type="evidence" value="ECO:0007669"/>
    <property type="project" value="TreeGrafter"/>
</dbReference>
<dbReference type="PANTHER" id="PTHR30055">
    <property type="entry name" value="HTH-TYPE TRANSCRIPTIONAL REGULATOR RUTR"/>
    <property type="match status" value="1"/>
</dbReference>
<dbReference type="SUPFAM" id="SSF48498">
    <property type="entry name" value="Tetracyclin repressor-like, C-terminal domain"/>
    <property type="match status" value="1"/>
</dbReference>
<dbReference type="GO" id="GO:0045892">
    <property type="term" value="P:negative regulation of DNA-templated transcription"/>
    <property type="evidence" value="ECO:0007669"/>
    <property type="project" value="InterPro"/>
</dbReference>
<dbReference type="GO" id="GO:0003700">
    <property type="term" value="F:DNA-binding transcription factor activity"/>
    <property type="evidence" value="ECO:0007669"/>
    <property type="project" value="TreeGrafter"/>
</dbReference>
<evidence type="ECO:0000256" key="4">
    <source>
        <dbReference type="PROSITE-ProRule" id="PRU00335"/>
    </source>
</evidence>
<dbReference type="KEGG" id="pcz:PCL1606_34220"/>
<dbReference type="Gene3D" id="1.10.10.60">
    <property type="entry name" value="Homeodomain-like"/>
    <property type="match status" value="1"/>
</dbReference>
<dbReference type="SUPFAM" id="SSF46689">
    <property type="entry name" value="Homeodomain-like"/>
    <property type="match status" value="1"/>
</dbReference>
<dbReference type="PANTHER" id="PTHR30055:SF234">
    <property type="entry name" value="HTH-TYPE TRANSCRIPTIONAL REGULATOR BETI"/>
    <property type="match status" value="1"/>
</dbReference>
<dbReference type="AlphaFoldDB" id="A0A0D5Y0L9"/>